<name>A0A4Y2D5P1_ARAVE</name>
<reference evidence="1 2" key="1">
    <citation type="journal article" date="2019" name="Sci. Rep.">
        <title>Orb-weaving spider Araneus ventricosus genome elucidates the spidroin gene catalogue.</title>
        <authorList>
            <person name="Kono N."/>
            <person name="Nakamura H."/>
            <person name="Ohtoshi R."/>
            <person name="Moran D.A.P."/>
            <person name="Shinohara A."/>
            <person name="Yoshida Y."/>
            <person name="Fujiwara M."/>
            <person name="Mori M."/>
            <person name="Tomita M."/>
            <person name="Arakawa K."/>
        </authorList>
    </citation>
    <scope>NUCLEOTIDE SEQUENCE [LARGE SCALE GENOMIC DNA]</scope>
</reference>
<dbReference type="EMBL" id="BGPR01000291">
    <property type="protein sequence ID" value="GBM10875.1"/>
    <property type="molecule type" value="Genomic_DNA"/>
</dbReference>
<dbReference type="AlphaFoldDB" id="A0A4Y2D5P1"/>
<sequence>MWLVQKGRLLFLEVGAGNKDFLEFAAVFEGRSEFPLSLKQEAFKYCVNKLDREDFTARKRRLARERFARWRARQSQETLNRMRAADNEYLRRRKEGESQEESAKMPCTFFRIR</sequence>
<comment type="caution">
    <text evidence="1">The sequence shown here is derived from an EMBL/GenBank/DDBJ whole genome shotgun (WGS) entry which is preliminary data.</text>
</comment>
<protein>
    <submittedName>
        <fullName evidence="1">Uncharacterized protein</fullName>
    </submittedName>
</protein>
<organism evidence="1 2">
    <name type="scientific">Araneus ventricosus</name>
    <name type="common">Orbweaver spider</name>
    <name type="synonym">Epeira ventricosa</name>
    <dbReference type="NCBI Taxonomy" id="182803"/>
    <lineage>
        <taxon>Eukaryota</taxon>
        <taxon>Metazoa</taxon>
        <taxon>Ecdysozoa</taxon>
        <taxon>Arthropoda</taxon>
        <taxon>Chelicerata</taxon>
        <taxon>Arachnida</taxon>
        <taxon>Araneae</taxon>
        <taxon>Araneomorphae</taxon>
        <taxon>Entelegynae</taxon>
        <taxon>Araneoidea</taxon>
        <taxon>Araneidae</taxon>
        <taxon>Araneus</taxon>
    </lineage>
</organism>
<evidence type="ECO:0000313" key="2">
    <source>
        <dbReference type="Proteomes" id="UP000499080"/>
    </source>
</evidence>
<proteinExistence type="predicted"/>
<dbReference type="Proteomes" id="UP000499080">
    <property type="component" value="Unassembled WGS sequence"/>
</dbReference>
<keyword evidence="2" id="KW-1185">Reference proteome</keyword>
<gene>
    <name evidence="1" type="ORF">AVEN_42129_1</name>
</gene>
<accession>A0A4Y2D5P1</accession>
<evidence type="ECO:0000313" key="1">
    <source>
        <dbReference type="EMBL" id="GBM10875.1"/>
    </source>
</evidence>